<evidence type="ECO:0000313" key="3">
    <source>
        <dbReference type="Proteomes" id="UP000823388"/>
    </source>
</evidence>
<name>A0A8T0TP06_PANVG</name>
<keyword evidence="3" id="KW-1185">Reference proteome</keyword>
<feature type="compositionally biased region" description="Low complexity" evidence="1">
    <location>
        <begin position="147"/>
        <end position="159"/>
    </location>
</feature>
<proteinExistence type="predicted"/>
<accession>A0A8T0TP06</accession>
<dbReference type="AlphaFoldDB" id="A0A8T0TP06"/>
<reference evidence="2" key="1">
    <citation type="submission" date="2020-05" db="EMBL/GenBank/DDBJ databases">
        <title>WGS assembly of Panicum virgatum.</title>
        <authorList>
            <person name="Lovell J.T."/>
            <person name="Jenkins J."/>
            <person name="Shu S."/>
            <person name="Juenger T.E."/>
            <person name="Schmutz J."/>
        </authorList>
    </citation>
    <scope>NUCLEOTIDE SEQUENCE</scope>
    <source>
        <strain evidence="2">AP13</strain>
    </source>
</reference>
<evidence type="ECO:0000256" key="1">
    <source>
        <dbReference type="SAM" id="MobiDB-lite"/>
    </source>
</evidence>
<feature type="region of interest" description="Disordered" evidence="1">
    <location>
        <begin position="96"/>
        <end position="170"/>
    </location>
</feature>
<feature type="compositionally biased region" description="Basic residues" evidence="1">
    <location>
        <begin position="135"/>
        <end position="145"/>
    </location>
</feature>
<dbReference type="Proteomes" id="UP000823388">
    <property type="component" value="Chromosome 4K"/>
</dbReference>
<evidence type="ECO:0000313" key="2">
    <source>
        <dbReference type="EMBL" id="KAG2610476.1"/>
    </source>
</evidence>
<sequence>MRARPLAWTRIADALTGEAPAKCFGTREFAHADFHPCQRHLLANIRRRRSVAGGSATSSGATGTSGSGGPEIKLERLRRDREVLALAAEVRVQLLDMERRGRHREPRLPGQPAGVPRPHRAPRGGQQEAAAPQRCRGHLRRRRWNKGGAAAAGEAESAGLRPACSGPQDL</sequence>
<gene>
    <name evidence="2" type="ORF">PVAP13_4KG192400</name>
</gene>
<organism evidence="2 3">
    <name type="scientific">Panicum virgatum</name>
    <name type="common">Blackwell switchgrass</name>
    <dbReference type="NCBI Taxonomy" id="38727"/>
    <lineage>
        <taxon>Eukaryota</taxon>
        <taxon>Viridiplantae</taxon>
        <taxon>Streptophyta</taxon>
        <taxon>Embryophyta</taxon>
        <taxon>Tracheophyta</taxon>
        <taxon>Spermatophyta</taxon>
        <taxon>Magnoliopsida</taxon>
        <taxon>Liliopsida</taxon>
        <taxon>Poales</taxon>
        <taxon>Poaceae</taxon>
        <taxon>PACMAD clade</taxon>
        <taxon>Panicoideae</taxon>
        <taxon>Panicodae</taxon>
        <taxon>Paniceae</taxon>
        <taxon>Panicinae</taxon>
        <taxon>Panicum</taxon>
        <taxon>Panicum sect. Hiantes</taxon>
    </lineage>
</organism>
<feature type="region of interest" description="Disordered" evidence="1">
    <location>
        <begin position="49"/>
        <end position="76"/>
    </location>
</feature>
<protein>
    <submittedName>
        <fullName evidence="2">Uncharacterized protein</fullName>
    </submittedName>
</protein>
<dbReference type="EMBL" id="CM029043">
    <property type="protein sequence ID" value="KAG2610476.1"/>
    <property type="molecule type" value="Genomic_DNA"/>
</dbReference>
<comment type="caution">
    <text evidence="2">The sequence shown here is derived from an EMBL/GenBank/DDBJ whole genome shotgun (WGS) entry which is preliminary data.</text>
</comment>
<feature type="compositionally biased region" description="Low complexity" evidence="1">
    <location>
        <begin position="52"/>
        <end position="62"/>
    </location>
</feature>